<keyword evidence="13" id="KW-1185">Reference proteome</keyword>
<dbReference type="GO" id="GO:0005634">
    <property type="term" value="C:nucleus"/>
    <property type="evidence" value="ECO:0007669"/>
    <property type="project" value="UniProtKB-SubCell"/>
</dbReference>
<evidence type="ECO:0000256" key="8">
    <source>
        <dbReference type="ARBA" id="ARBA00023242"/>
    </source>
</evidence>
<evidence type="ECO:0000256" key="4">
    <source>
        <dbReference type="ARBA" id="ARBA00022771"/>
    </source>
</evidence>
<evidence type="ECO:0000256" key="5">
    <source>
        <dbReference type="ARBA" id="ARBA00022833"/>
    </source>
</evidence>
<feature type="domain" description="C2H2-type" evidence="11">
    <location>
        <begin position="161"/>
        <end position="184"/>
    </location>
</feature>
<feature type="domain" description="C2H2-type" evidence="11">
    <location>
        <begin position="10"/>
        <end position="32"/>
    </location>
</feature>
<keyword evidence="3" id="KW-0677">Repeat</keyword>
<keyword evidence="4 9" id="KW-0863">Zinc-finger</keyword>
<dbReference type="FunFam" id="3.30.160.60:FF:000690">
    <property type="entry name" value="Zinc finger protein 354C"/>
    <property type="match status" value="1"/>
</dbReference>
<dbReference type="GO" id="GO:0008270">
    <property type="term" value="F:zinc ion binding"/>
    <property type="evidence" value="ECO:0007669"/>
    <property type="project" value="UniProtKB-KW"/>
</dbReference>
<dbReference type="GO" id="GO:0000981">
    <property type="term" value="F:DNA-binding transcription factor activity, RNA polymerase II-specific"/>
    <property type="evidence" value="ECO:0007669"/>
    <property type="project" value="TreeGrafter"/>
</dbReference>
<keyword evidence="2" id="KW-0479">Metal-binding</keyword>
<feature type="domain" description="C2H2-type" evidence="11">
    <location>
        <begin position="103"/>
        <end position="130"/>
    </location>
</feature>
<dbReference type="InterPro" id="IPR036236">
    <property type="entry name" value="Znf_C2H2_sf"/>
</dbReference>
<evidence type="ECO:0000256" key="10">
    <source>
        <dbReference type="SAM" id="MobiDB-lite"/>
    </source>
</evidence>
<evidence type="ECO:0000259" key="11">
    <source>
        <dbReference type="PROSITE" id="PS50157"/>
    </source>
</evidence>
<feature type="domain" description="C2H2-type" evidence="11">
    <location>
        <begin position="131"/>
        <end position="158"/>
    </location>
</feature>
<keyword evidence="5" id="KW-0862">Zinc</keyword>
<dbReference type="Gene3D" id="3.30.160.60">
    <property type="entry name" value="Classic Zinc Finger"/>
    <property type="match status" value="4"/>
</dbReference>
<dbReference type="PANTHER" id="PTHR24394">
    <property type="entry name" value="ZINC FINGER PROTEIN"/>
    <property type="match status" value="1"/>
</dbReference>
<proteinExistence type="predicted"/>
<evidence type="ECO:0000313" key="13">
    <source>
        <dbReference type="Proteomes" id="UP000694523"/>
    </source>
</evidence>
<accession>A0A8C6TSY4</accession>
<feature type="compositionally biased region" description="Basic and acidic residues" evidence="10">
    <location>
        <begin position="79"/>
        <end position="93"/>
    </location>
</feature>
<evidence type="ECO:0000256" key="1">
    <source>
        <dbReference type="ARBA" id="ARBA00004123"/>
    </source>
</evidence>
<dbReference type="SUPFAM" id="SSF57667">
    <property type="entry name" value="beta-beta-alpha zinc fingers"/>
    <property type="match status" value="3"/>
</dbReference>
<feature type="region of interest" description="Disordered" evidence="10">
    <location>
        <begin position="61"/>
        <end position="98"/>
    </location>
</feature>
<evidence type="ECO:0000313" key="12">
    <source>
        <dbReference type="Ensembl" id="ENSNMLP00000026135.1"/>
    </source>
</evidence>
<comment type="subcellular location">
    <subcellularLocation>
        <location evidence="1">Nucleus</location>
    </subcellularLocation>
</comment>
<reference evidence="12" key="1">
    <citation type="submission" date="2025-08" db="UniProtKB">
        <authorList>
            <consortium name="Ensembl"/>
        </authorList>
    </citation>
    <scope>IDENTIFICATION</scope>
</reference>
<dbReference type="AlphaFoldDB" id="A0A8C6TSY4"/>
<dbReference type="Proteomes" id="UP000694523">
    <property type="component" value="Unplaced"/>
</dbReference>
<protein>
    <recommendedName>
        <fullName evidence="11">C2H2-type domain-containing protein</fullName>
    </recommendedName>
</protein>
<dbReference type="Pfam" id="PF00096">
    <property type="entry name" value="zf-C2H2"/>
    <property type="match status" value="4"/>
</dbReference>
<dbReference type="PANTHER" id="PTHR24394:SF48">
    <property type="entry name" value="ZINC FINGER PROTEIN 771"/>
    <property type="match status" value="1"/>
</dbReference>
<dbReference type="InterPro" id="IPR013087">
    <property type="entry name" value="Znf_C2H2_type"/>
</dbReference>
<evidence type="ECO:0000256" key="9">
    <source>
        <dbReference type="PROSITE-ProRule" id="PRU00042"/>
    </source>
</evidence>
<dbReference type="PROSITE" id="PS50157">
    <property type="entry name" value="ZINC_FINGER_C2H2_2"/>
    <property type="match status" value="4"/>
</dbReference>
<dbReference type="PROSITE" id="PS00028">
    <property type="entry name" value="ZINC_FINGER_C2H2_1"/>
    <property type="match status" value="3"/>
</dbReference>
<dbReference type="Ensembl" id="ENSNMLT00000029202.1">
    <property type="protein sequence ID" value="ENSNMLP00000026135.1"/>
    <property type="gene ID" value="ENSNMLG00000016662.1"/>
</dbReference>
<evidence type="ECO:0000256" key="6">
    <source>
        <dbReference type="ARBA" id="ARBA00023015"/>
    </source>
</evidence>
<sequence length="210" mass="23836">MVTHTGEILYSCSVCERPFSQRSCLQRHMRVHRCRSRAVWRPVRPIAPAPLTQNAVGHSLLQQSQTERGEDVSAETEGQTEHSTDTGNNDRKGLSAAEKKKKHQCSVCQKRLATRQALEDHIRVHTGERPYSCSICEKTFRKKSGLQTHMVIHTGEEGKLYSCSVCEKRFTQSCNLQRHMRTNTCRSGGTIRCKTFSTLFYPPERSPVSS</sequence>
<keyword evidence="6" id="KW-0805">Transcription regulation</keyword>
<dbReference type="GO" id="GO:0003677">
    <property type="term" value="F:DNA binding"/>
    <property type="evidence" value="ECO:0007669"/>
    <property type="project" value="UniProtKB-KW"/>
</dbReference>
<dbReference type="FunFam" id="3.30.160.60:FF:000557">
    <property type="entry name" value="zinc finger and SCAN domain-containing protein 29"/>
    <property type="match status" value="1"/>
</dbReference>
<organism evidence="12 13">
    <name type="scientific">Neogobius melanostomus</name>
    <name type="common">round goby</name>
    <dbReference type="NCBI Taxonomy" id="47308"/>
    <lineage>
        <taxon>Eukaryota</taxon>
        <taxon>Metazoa</taxon>
        <taxon>Chordata</taxon>
        <taxon>Craniata</taxon>
        <taxon>Vertebrata</taxon>
        <taxon>Euteleostomi</taxon>
        <taxon>Actinopterygii</taxon>
        <taxon>Neopterygii</taxon>
        <taxon>Teleostei</taxon>
        <taxon>Neoteleostei</taxon>
        <taxon>Acanthomorphata</taxon>
        <taxon>Gobiaria</taxon>
        <taxon>Gobiiformes</taxon>
        <taxon>Gobioidei</taxon>
        <taxon>Gobiidae</taxon>
        <taxon>Benthophilinae</taxon>
        <taxon>Neogobiini</taxon>
        <taxon>Neogobius</taxon>
    </lineage>
</organism>
<reference evidence="12" key="2">
    <citation type="submission" date="2025-09" db="UniProtKB">
        <authorList>
            <consortium name="Ensembl"/>
        </authorList>
    </citation>
    <scope>IDENTIFICATION</scope>
</reference>
<evidence type="ECO:0000256" key="2">
    <source>
        <dbReference type="ARBA" id="ARBA00022723"/>
    </source>
</evidence>
<name>A0A8C6TSY4_9GOBI</name>
<evidence type="ECO:0000256" key="7">
    <source>
        <dbReference type="ARBA" id="ARBA00023163"/>
    </source>
</evidence>
<keyword evidence="7" id="KW-0804">Transcription</keyword>
<dbReference type="SMART" id="SM00355">
    <property type="entry name" value="ZnF_C2H2"/>
    <property type="match status" value="4"/>
</dbReference>
<keyword evidence="8" id="KW-0539">Nucleus</keyword>
<dbReference type="FunFam" id="3.30.160.60:FF:000446">
    <property type="entry name" value="Zinc finger protein"/>
    <property type="match status" value="1"/>
</dbReference>
<evidence type="ECO:0000256" key="3">
    <source>
        <dbReference type="ARBA" id="ARBA00022737"/>
    </source>
</evidence>